<feature type="coiled-coil region" evidence="1">
    <location>
        <begin position="20"/>
        <end position="58"/>
    </location>
</feature>
<proteinExistence type="predicted"/>
<dbReference type="EMBL" id="CAJNDS010002112">
    <property type="protein sequence ID" value="CAE7333536.1"/>
    <property type="molecule type" value="Genomic_DNA"/>
</dbReference>
<sequence length="125" mass="13792">MAPKKRAKNAEVEALLCDQLEDLKKKRLAAKKAVKEAAKNEKNAIRKKNRLLKAAKNLSADDLQLLLEAKKDSMSSVPQCLTAADPAAVLQAANAKNVEDQALELEREAEKLQEDIVLEKTEKDS</sequence>
<evidence type="ECO:0000313" key="2">
    <source>
        <dbReference type="EMBL" id="CAE7333536.1"/>
    </source>
</evidence>
<protein>
    <submittedName>
        <fullName evidence="2">Uncharacterized protein</fullName>
    </submittedName>
</protein>
<organism evidence="2 3">
    <name type="scientific">Symbiodinium natans</name>
    <dbReference type="NCBI Taxonomy" id="878477"/>
    <lineage>
        <taxon>Eukaryota</taxon>
        <taxon>Sar</taxon>
        <taxon>Alveolata</taxon>
        <taxon>Dinophyceae</taxon>
        <taxon>Suessiales</taxon>
        <taxon>Symbiodiniaceae</taxon>
        <taxon>Symbiodinium</taxon>
    </lineage>
</organism>
<evidence type="ECO:0000313" key="3">
    <source>
        <dbReference type="Proteomes" id="UP000604046"/>
    </source>
</evidence>
<reference evidence="2" key="1">
    <citation type="submission" date="2021-02" db="EMBL/GenBank/DDBJ databases">
        <authorList>
            <person name="Dougan E. K."/>
            <person name="Rhodes N."/>
            <person name="Thang M."/>
            <person name="Chan C."/>
        </authorList>
    </citation>
    <scope>NUCLEOTIDE SEQUENCE</scope>
</reference>
<comment type="caution">
    <text evidence="2">The sequence shown here is derived from an EMBL/GenBank/DDBJ whole genome shotgun (WGS) entry which is preliminary data.</text>
</comment>
<name>A0A812P8Q4_9DINO</name>
<evidence type="ECO:0000256" key="1">
    <source>
        <dbReference type="SAM" id="Coils"/>
    </source>
</evidence>
<dbReference type="AlphaFoldDB" id="A0A812P8Q4"/>
<keyword evidence="1" id="KW-0175">Coiled coil</keyword>
<keyword evidence="3" id="KW-1185">Reference proteome</keyword>
<dbReference type="Proteomes" id="UP000604046">
    <property type="component" value="Unassembled WGS sequence"/>
</dbReference>
<gene>
    <name evidence="2" type="ORF">SNAT2548_LOCUS17444</name>
</gene>
<accession>A0A812P8Q4</accession>
<feature type="coiled-coil region" evidence="1">
    <location>
        <begin position="88"/>
        <end position="122"/>
    </location>
</feature>